<dbReference type="InterPro" id="IPR003594">
    <property type="entry name" value="HATPase_dom"/>
</dbReference>
<keyword evidence="6" id="KW-0808">Transferase</keyword>
<evidence type="ECO:0000313" key="13">
    <source>
        <dbReference type="EMBL" id="BAO54987.1"/>
    </source>
</evidence>
<evidence type="ECO:0000256" key="3">
    <source>
        <dbReference type="ARBA" id="ARBA00012438"/>
    </source>
</evidence>
<proteinExistence type="predicted"/>
<dbReference type="Pfam" id="PF02518">
    <property type="entry name" value="HATPase_c"/>
    <property type="match status" value="1"/>
</dbReference>
<evidence type="ECO:0000259" key="11">
    <source>
        <dbReference type="PROSITE" id="PS50109"/>
    </source>
</evidence>
<comment type="catalytic activity">
    <reaction evidence="1">
        <text>ATP + protein L-histidine = ADP + protein N-phospho-L-histidine.</text>
        <dbReference type="EC" id="2.7.13.3"/>
    </reaction>
</comment>
<evidence type="ECO:0000256" key="6">
    <source>
        <dbReference type="ARBA" id="ARBA00022679"/>
    </source>
</evidence>
<dbReference type="KEGG" id="nmf:NMS_0978"/>
<evidence type="ECO:0000256" key="4">
    <source>
        <dbReference type="ARBA" id="ARBA00022475"/>
    </source>
</evidence>
<comment type="subcellular location">
    <subcellularLocation>
        <location evidence="2">Cell membrane</location>
        <topology evidence="2">Multi-pass membrane protein</topology>
    </subcellularLocation>
</comment>
<keyword evidence="10" id="KW-0812">Transmembrane</keyword>
<keyword evidence="9" id="KW-0067">ATP-binding</keyword>
<keyword evidence="4" id="KW-1003">Cell membrane</keyword>
<dbReference type="InterPro" id="IPR004358">
    <property type="entry name" value="Sig_transdc_His_kin-like_C"/>
</dbReference>
<dbReference type="PANTHER" id="PTHR44936">
    <property type="entry name" value="SENSOR PROTEIN CREC"/>
    <property type="match status" value="1"/>
</dbReference>
<organism evidence="13 14">
    <name type="scientific">Nonlabens marinus S1-08</name>
    <dbReference type="NCBI Taxonomy" id="1454201"/>
    <lineage>
        <taxon>Bacteria</taxon>
        <taxon>Pseudomonadati</taxon>
        <taxon>Bacteroidota</taxon>
        <taxon>Flavobacteriia</taxon>
        <taxon>Flavobacteriales</taxon>
        <taxon>Flavobacteriaceae</taxon>
        <taxon>Nonlabens</taxon>
    </lineage>
</organism>
<keyword evidence="10" id="KW-1133">Transmembrane helix</keyword>
<evidence type="ECO:0000313" key="14">
    <source>
        <dbReference type="Proteomes" id="UP000031760"/>
    </source>
</evidence>
<feature type="transmembrane region" description="Helical" evidence="10">
    <location>
        <begin position="182"/>
        <end position="204"/>
    </location>
</feature>
<dbReference type="SUPFAM" id="SSF55874">
    <property type="entry name" value="ATPase domain of HSP90 chaperone/DNA topoisomerase II/histidine kinase"/>
    <property type="match status" value="1"/>
</dbReference>
<dbReference type="GO" id="GO:0000155">
    <property type="term" value="F:phosphorelay sensor kinase activity"/>
    <property type="evidence" value="ECO:0007669"/>
    <property type="project" value="InterPro"/>
</dbReference>
<dbReference type="CDD" id="cd00082">
    <property type="entry name" value="HisKA"/>
    <property type="match status" value="1"/>
</dbReference>
<keyword evidence="10" id="KW-0472">Membrane</keyword>
<feature type="domain" description="Histidine kinase" evidence="11">
    <location>
        <begin position="277"/>
        <end position="485"/>
    </location>
</feature>
<reference evidence="13 14" key="1">
    <citation type="journal article" date="2014" name="Proc. Natl. Acad. Sci. U.S.A.">
        <title>Functional characterization of flavobacteria rhodopsins reveals a unique class of light-driven chloride pump in bacteria.</title>
        <authorList>
            <person name="Yoshizawa S."/>
            <person name="Kumagai Y."/>
            <person name="Kim H."/>
            <person name="Ogura Y."/>
            <person name="Hayashi T."/>
            <person name="Iwasaki W."/>
            <person name="DeLong E.F."/>
            <person name="Kogure K."/>
        </authorList>
    </citation>
    <scope>NUCLEOTIDE SEQUENCE [LARGE SCALE GENOMIC DNA]</scope>
    <source>
        <strain evidence="13 14">S1-08</strain>
    </source>
</reference>
<feature type="domain" description="HAMP" evidence="12">
    <location>
        <begin position="206"/>
        <end position="260"/>
    </location>
</feature>
<dbReference type="AlphaFoldDB" id="W8VWR9"/>
<evidence type="ECO:0000256" key="7">
    <source>
        <dbReference type="ARBA" id="ARBA00022741"/>
    </source>
</evidence>
<evidence type="ECO:0000256" key="8">
    <source>
        <dbReference type="ARBA" id="ARBA00022777"/>
    </source>
</evidence>
<protein>
    <recommendedName>
        <fullName evidence="3">histidine kinase</fullName>
        <ecNumber evidence="3">2.7.13.3</ecNumber>
    </recommendedName>
</protein>
<gene>
    <name evidence="13" type="ORF">NMS_0978</name>
</gene>
<dbReference type="PROSITE" id="PS50885">
    <property type="entry name" value="HAMP"/>
    <property type="match status" value="1"/>
</dbReference>
<dbReference type="GO" id="GO:0005886">
    <property type="term" value="C:plasma membrane"/>
    <property type="evidence" value="ECO:0007669"/>
    <property type="project" value="UniProtKB-SubCell"/>
</dbReference>
<dbReference type="Pfam" id="PF00672">
    <property type="entry name" value="HAMP"/>
    <property type="match status" value="1"/>
</dbReference>
<dbReference type="InterPro" id="IPR036097">
    <property type="entry name" value="HisK_dim/P_sf"/>
</dbReference>
<keyword evidence="5" id="KW-0597">Phosphoprotein</keyword>
<dbReference type="PROSITE" id="PS50109">
    <property type="entry name" value="HIS_KIN"/>
    <property type="match status" value="1"/>
</dbReference>
<dbReference type="HOGENOM" id="CLU_043647_0_0_10"/>
<evidence type="ECO:0000256" key="9">
    <source>
        <dbReference type="ARBA" id="ARBA00022840"/>
    </source>
</evidence>
<dbReference type="SMART" id="SM00304">
    <property type="entry name" value="HAMP"/>
    <property type="match status" value="1"/>
</dbReference>
<dbReference type="RefSeq" id="WP_084217609.1">
    <property type="nucleotide sequence ID" value="NZ_AP014548.1"/>
</dbReference>
<dbReference type="InterPro" id="IPR036890">
    <property type="entry name" value="HATPase_C_sf"/>
</dbReference>
<evidence type="ECO:0000256" key="10">
    <source>
        <dbReference type="SAM" id="Phobius"/>
    </source>
</evidence>
<dbReference type="Pfam" id="PF00512">
    <property type="entry name" value="HisKA"/>
    <property type="match status" value="1"/>
</dbReference>
<dbReference type="InterPro" id="IPR003660">
    <property type="entry name" value="HAMP_dom"/>
</dbReference>
<dbReference type="InterPro" id="IPR005467">
    <property type="entry name" value="His_kinase_dom"/>
</dbReference>
<dbReference type="PANTHER" id="PTHR44936:SF10">
    <property type="entry name" value="SENSOR PROTEIN RSTB"/>
    <property type="match status" value="1"/>
</dbReference>
<evidence type="ECO:0000256" key="1">
    <source>
        <dbReference type="ARBA" id="ARBA00000085"/>
    </source>
</evidence>
<sequence>MKLYRNSLRNRIFFSMILLTLISSLLIAGMSIYQYSEQGKDYHYKRLQRKEEAILESFKYVLKKTDFPVVTSNLPFIFASEIYEISDIHSMPVVMYDLRGHLIKTSSKKLPPYDVTLQLDSLTLRNLRNSDDGRFVYQFDENGQTFRSSYTYLMDDQFKNIAIIHLPYLENDDFIDYELKEFLYRIGIVYVLMFLFSILIAYLLSRYITKSIRVISDKIKELSIAKRNQKIRVDVSGTEEINTLVESYNDMVDELEESAVKLATSEREQAWREMAKQVAHEIKNPLTPMRLTVQSFERRFDPQDPEVNEKLAEFSNSLIEQIDVMSNIASAFSTYATMPAQKSEVTNVPKITQLALDIFNESNIEYTEDAEELLAIFDRTQLIRVVTNLVKNAMQAAVPERKSVIKVSVTHDDQNIYLKVSDNGTGIDPDHEHKVFEPKFTTKTSGMGLGLAMVKQIVENYNGNVTMKTVYGEGTTFTVSLPISR</sequence>
<dbReference type="CDD" id="cd06225">
    <property type="entry name" value="HAMP"/>
    <property type="match status" value="1"/>
</dbReference>
<name>W8VWR9_9FLAO</name>
<dbReference type="SUPFAM" id="SSF47384">
    <property type="entry name" value="Homodimeric domain of signal transducing histidine kinase"/>
    <property type="match status" value="1"/>
</dbReference>
<dbReference type="PRINTS" id="PR00344">
    <property type="entry name" value="BCTRLSENSOR"/>
</dbReference>
<dbReference type="GO" id="GO:0005524">
    <property type="term" value="F:ATP binding"/>
    <property type="evidence" value="ECO:0007669"/>
    <property type="project" value="UniProtKB-KW"/>
</dbReference>
<dbReference type="SMART" id="SM00388">
    <property type="entry name" value="HisKA"/>
    <property type="match status" value="1"/>
</dbReference>
<dbReference type="Proteomes" id="UP000031760">
    <property type="component" value="Chromosome"/>
</dbReference>
<dbReference type="EC" id="2.7.13.3" evidence="3"/>
<dbReference type="SMART" id="SM00387">
    <property type="entry name" value="HATPase_c"/>
    <property type="match status" value="1"/>
</dbReference>
<dbReference type="EMBL" id="AP014548">
    <property type="protein sequence ID" value="BAO54987.1"/>
    <property type="molecule type" value="Genomic_DNA"/>
</dbReference>
<dbReference type="OrthoDB" id="9776727at2"/>
<dbReference type="STRING" id="1454201.NMS_0978"/>
<feature type="transmembrane region" description="Helical" evidence="10">
    <location>
        <begin position="12"/>
        <end position="33"/>
    </location>
</feature>
<dbReference type="InterPro" id="IPR003661">
    <property type="entry name" value="HisK_dim/P_dom"/>
</dbReference>
<dbReference type="Gene3D" id="3.30.565.10">
    <property type="entry name" value="Histidine kinase-like ATPase, C-terminal domain"/>
    <property type="match status" value="1"/>
</dbReference>
<evidence type="ECO:0000256" key="2">
    <source>
        <dbReference type="ARBA" id="ARBA00004651"/>
    </source>
</evidence>
<evidence type="ECO:0000259" key="12">
    <source>
        <dbReference type="PROSITE" id="PS50885"/>
    </source>
</evidence>
<dbReference type="InterPro" id="IPR050980">
    <property type="entry name" value="2C_sensor_his_kinase"/>
</dbReference>
<dbReference type="Gene3D" id="1.10.287.130">
    <property type="match status" value="1"/>
</dbReference>
<dbReference type="Gene3D" id="6.10.340.10">
    <property type="match status" value="1"/>
</dbReference>
<keyword evidence="8" id="KW-0418">Kinase</keyword>
<keyword evidence="7" id="KW-0547">Nucleotide-binding</keyword>
<accession>W8VWR9</accession>
<evidence type="ECO:0000256" key="5">
    <source>
        <dbReference type="ARBA" id="ARBA00022553"/>
    </source>
</evidence>
<keyword evidence="14" id="KW-1185">Reference proteome</keyword>